<dbReference type="AlphaFoldDB" id="A0A059ZZF9"/>
<dbReference type="PANTHER" id="PTHR41248">
    <property type="entry name" value="NORD PROTEIN"/>
    <property type="match status" value="1"/>
</dbReference>
<dbReference type="Pfam" id="PF00092">
    <property type="entry name" value="VWA"/>
    <property type="match status" value="1"/>
</dbReference>
<dbReference type="InterPro" id="IPR036465">
    <property type="entry name" value="vWFA_dom_sf"/>
</dbReference>
<dbReference type="eggNOG" id="COG4548">
    <property type="taxonomic scope" value="Bacteria"/>
</dbReference>
<gene>
    <name evidence="3" type="ORF">Acaty_c1411</name>
</gene>
<protein>
    <submittedName>
        <fullName evidence="3">Rubisco activation protein CbbO</fullName>
    </submittedName>
</protein>
<feature type="domain" description="VWFA" evidence="2">
    <location>
        <begin position="567"/>
        <end position="729"/>
    </location>
</feature>
<organism evidence="3 4">
    <name type="scientific">Acidithiobacillus caldus (strain ATCC 51756 / DSM 8584 / KU)</name>
    <dbReference type="NCBI Taxonomy" id="637389"/>
    <lineage>
        <taxon>Bacteria</taxon>
        <taxon>Pseudomonadati</taxon>
        <taxon>Pseudomonadota</taxon>
        <taxon>Acidithiobacillia</taxon>
        <taxon>Acidithiobacillales</taxon>
        <taxon>Acidithiobacillaceae</taxon>
        <taxon>Acidithiobacillus</taxon>
    </lineage>
</organism>
<evidence type="ECO:0000259" key="2">
    <source>
        <dbReference type="PROSITE" id="PS50234"/>
    </source>
</evidence>
<evidence type="ECO:0000313" key="3">
    <source>
        <dbReference type="EMBL" id="AIA55277.1"/>
    </source>
</evidence>
<dbReference type="InterPro" id="IPR002035">
    <property type="entry name" value="VWF_A"/>
</dbReference>
<feature type="compositionally biased region" description="Polar residues" evidence="1">
    <location>
        <begin position="442"/>
        <end position="456"/>
    </location>
</feature>
<feature type="region of interest" description="Disordered" evidence="1">
    <location>
        <begin position="437"/>
        <end position="465"/>
    </location>
</feature>
<dbReference type="Gene3D" id="3.40.50.410">
    <property type="entry name" value="von Willebrand factor, type A domain"/>
    <property type="match status" value="1"/>
</dbReference>
<evidence type="ECO:0000256" key="1">
    <source>
        <dbReference type="SAM" id="MobiDB-lite"/>
    </source>
</evidence>
<evidence type="ECO:0000313" key="4">
    <source>
        <dbReference type="Proteomes" id="UP000005522"/>
    </source>
</evidence>
<dbReference type="SMART" id="SM00327">
    <property type="entry name" value="VWA"/>
    <property type="match status" value="1"/>
</dbReference>
<dbReference type="GeneID" id="92931617"/>
<dbReference type="InterPro" id="IPR051928">
    <property type="entry name" value="NorD/CobT"/>
</dbReference>
<dbReference type="SUPFAM" id="SSF53300">
    <property type="entry name" value="vWA-like"/>
    <property type="match status" value="1"/>
</dbReference>
<dbReference type="Proteomes" id="UP000005522">
    <property type="component" value="Chromosome"/>
</dbReference>
<dbReference type="PROSITE" id="PS50234">
    <property type="entry name" value="VWFA"/>
    <property type="match status" value="1"/>
</dbReference>
<name>A0A059ZZF9_ACICK</name>
<proteinExistence type="predicted"/>
<dbReference type="HOGENOM" id="CLU_020675_0_0_6"/>
<dbReference type="KEGG" id="acz:Acaty_c1411"/>
<dbReference type="EMBL" id="CP005986">
    <property type="protein sequence ID" value="AIA55277.1"/>
    <property type="molecule type" value="Genomic_DNA"/>
</dbReference>
<dbReference type="RefSeq" id="WP_004872230.1">
    <property type="nucleotide sequence ID" value="NZ_CP005986.1"/>
</dbReference>
<accession>A0A059ZZF9</accession>
<sequence length="756" mass="85641">MNNGFSEAAQEVVRAQAWERLDTSFAEVRAVFDDLFNAALRILSPADIDAYIEAARQIAKLGRGSEPLLLFLEAWPELAGLLGGHALAPVLETIQRMQKSPNGRAIAPFLQSLIPVARRLESTELVRDYLEVVLDLMVQTSGTIHGRQATIPSPVMAEFFVQAPLLLDQVSLTGLARWVDHGIRHYANNPDRQKDYFGLHSADSHAVLRRERHGTLLADVERQLGLYLLGLWEDVAPLVPYSSGFHQLRQPIPYYDSQGFHLPDAYDDARGVAAIDRYRLALAHMAGHRRWSQPSIADNWSPFQRLTVECFEDCRIDTLLLRRYPGLRPILLALHPQPDEDDCNDATTSCLRHRLVMLSRALLDPACSYRHPVIREFTVRFQALLRTGPSNSSEIAALALDFVTRTRLPSDQFARVHFADTIVDYRDDNRHFWRFIEPEGGETSTSDTFRPSSSPGEQRLPPRHYPEWDEHSRSYRPDWVSVYDYLHPTGDAALIDGLLQKHRVLSNRLRRLFDLLKPQERERIRRQEDGSELDLDMALRALIDYQMGMVPDPRISLSHHSNGRDLAVLLLLDLSQSLNETVAGTGQTVLQLSQEAVSMLAWAVDGLGDPFAIAGFHSNTRHDLRFLHIKGFSEAWDDTVKARLAGMQARWSTRMGAALRHATHFLEARKTSKKLLLILTDGMPSDVDVADPQHLIADARQAVRELEQEGIYPYCISLDPQADSYVAQIFGRRFSVVDRIEHLPEKLSEIFIGLTR</sequence>
<dbReference type="PANTHER" id="PTHR41248:SF1">
    <property type="entry name" value="NORD PROTEIN"/>
    <property type="match status" value="1"/>
</dbReference>
<reference evidence="3 4" key="1">
    <citation type="journal article" date="2009" name="J. Bacteriol.">
        <title>Draft genome sequence of the extremely acidophilic bacterium Acidithiobacillus caldus ATCC 51756 reveals metabolic versatility in the genus Acidithiobacillus.</title>
        <authorList>
            <person name="Valdes J."/>
            <person name="Quatrini R."/>
            <person name="Hallberg K."/>
            <person name="Dopson M."/>
            <person name="Valenzuela P.D."/>
            <person name="Holmes D.S."/>
        </authorList>
    </citation>
    <scope>NUCLEOTIDE SEQUENCE [LARGE SCALE GENOMIC DNA]</scope>
    <source>
        <strain evidence="4">ATCC 51756 / DSM 8584 / KU</strain>
    </source>
</reference>